<feature type="region of interest" description="Disordered" evidence="1">
    <location>
        <begin position="34"/>
        <end position="70"/>
    </location>
</feature>
<organism evidence="2 3">
    <name type="scientific">Phytophthora megakarya</name>
    <dbReference type="NCBI Taxonomy" id="4795"/>
    <lineage>
        <taxon>Eukaryota</taxon>
        <taxon>Sar</taxon>
        <taxon>Stramenopiles</taxon>
        <taxon>Oomycota</taxon>
        <taxon>Peronosporomycetes</taxon>
        <taxon>Peronosporales</taxon>
        <taxon>Peronosporaceae</taxon>
        <taxon>Phytophthora</taxon>
    </lineage>
</organism>
<sequence>MLVFKILPRPPAGSRSLPNRQHIRRGVAEKALIAKSEGSSDHTSSQLLRFSASHVSGANNPRADAGSRFTANPSLETRFASLTSGWSPTSTKTDQHLATYLHTHSVADSTFIQYERALNK</sequence>
<reference evidence="3" key="1">
    <citation type="submission" date="2017-03" db="EMBL/GenBank/DDBJ databases">
        <title>Phytopthora megakarya and P. palmivora, two closely related causual agents of cacao black pod achieved similar genome size and gene model numbers by different mechanisms.</title>
        <authorList>
            <person name="Ali S."/>
            <person name="Shao J."/>
            <person name="Larry D.J."/>
            <person name="Kronmiller B."/>
            <person name="Shen D."/>
            <person name="Strem M.D."/>
            <person name="Melnick R.L."/>
            <person name="Guiltinan M.J."/>
            <person name="Tyler B.M."/>
            <person name="Meinhardt L.W."/>
            <person name="Bailey B.A."/>
        </authorList>
    </citation>
    <scope>NUCLEOTIDE SEQUENCE [LARGE SCALE GENOMIC DNA]</scope>
    <source>
        <strain evidence="3">zdho120</strain>
    </source>
</reference>
<evidence type="ECO:0000313" key="2">
    <source>
        <dbReference type="EMBL" id="OWZ02275.1"/>
    </source>
</evidence>
<proteinExistence type="predicted"/>
<comment type="caution">
    <text evidence="2">The sequence shown here is derived from an EMBL/GenBank/DDBJ whole genome shotgun (WGS) entry which is preliminary data.</text>
</comment>
<protein>
    <submittedName>
        <fullName evidence="2">Uncharacterized protein</fullName>
    </submittedName>
</protein>
<feature type="compositionally biased region" description="Polar residues" evidence="1">
    <location>
        <begin position="41"/>
        <end position="59"/>
    </location>
</feature>
<keyword evidence="3" id="KW-1185">Reference proteome</keyword>
<dbReference type="Proteomes" id="UP000198211">
    <property type="component" value="Unassembled WGS sequence"/>
</dbReference>
<evidence type="ECO:0000313" key="3">
    <source>
        <dbReference type="Proteomes" id="UP000198211"/>
    </source>
</evidence>
<dbReference type="EMBL" id="NBNE01006278">
    <property type="protein sequence ID" value="OWZ02275.1"/>
    <property type="molecule type" value="Genomic_DNA"/>
</dbReference>
<dbReference type="AlphaFoldDB" id="A0A225VA68"/>
<accession>A0A225VA68</accession>
<gene>
    <name evidence="2" type="ORF">PHMEG_00026191</name>
</gene>
<name>A0A225VA68_9STRA</name>
<evidence type="ECO:0000256" key="1">
    <source>
        <dbReference type="SAM" id="MobiDB-lite"/>
    </source>
</evidence>